<keyword evidence="3" id="KW-1185">Reference proteome</keyword>
<feature type="region of interest" description="Disordered" evidence="1">
    <location>
        <begin position="291"/>
        <end position="323"/>
    </location>
</feature>
<dbReference type="AlphaFoldDB" id="A0AAD6U893"/>
<evidence type="ECO:0000313" key="3">
    <source>
        <dbReference type="Proteomes" id="UP001222325"/>
    </source>
</evidence>
<organism evidence="2 3">
    <name type="scientific">Mycena belliarum</name>
    <dbReference type="NCBI Taxonomy" id="1033014"/>
    <lineage>
        <taxon>Eukaryota</taxon>
        <taxon>Fungi</taxon>
        <taxon>Dikarya</taxon>
        <taxon>Basidiomycota</taxon>
        <taxon>Agaricomycotina</taxon>
        <taxon>Agaricomycetes</taxon>
        <taxon>Agaricomycetidae</taxon>
        <taxon>Agaricales</taxon>
        <taxon>Marasmiineae</taxon>
        <taxon>Mycenaceae</taxon>
        <taxon>Mycena</taxon>
    </lineage>
</organism>
<evidence type="ECO:0000256" key="1">
    <source>
        <dbReference type="SAM" id="MobiDB-lite"/>
    </source>
</evidence>
<evidence type="ECO:0000313" key="2">
    <source>
        <dbReference type="EMBL" id="KAJ7093867.1"/>
    </source>
</evidence>
<feature type="region of interest" description="Disordered" evidence="1">
    <location>
        <begin position="492"/>
        <end position="511"/>
    </location>
</feature>
<dbReference type="EMBL" id="JARJCN010000015">
    <property type="protein sequence ID" value="KAJ7093867.1"/>
    <property type="molecule type" value="Genomic_DNA"/>
</dbReference>
<dbReference type="Proteomes" id="UP001222325">
    <property type="component" value="Unassembled WGS sequence"/>
</dbReference>
<comment type="caution">
    <text evidence="2">The sequence shown here is derived from an EMBL/GenBank/DDBJ whole genome shotgun (WGS) entry which is preliminary data.</text>
</comment>
<reference evidence="2" key="1">
    <citation type="submission" date="2023-03" db="EMBL/GenBank/DDBJ databases">
        <title>Massive genome expansion in bonnet fungi (Mycena s.s.) driven by repeated elements and novel gene families across ecological guilds.</title>
        <authorList>
            <consortium name="Lawrence Berkeley National Laboratory"/>
            <person name="Harder C.B."/>
            <person name="Miyauchi S."/>
            <person name="Viragh M."/>
            <person name="Kuo A."/>
            <person name="Thoen E."/>
            <person name="Andreopoulos B."/>
            <person name="Lu D."/>
            <person name="Skrede I."/>
            <person name="Drula E."/>
            <person name="Henrissat B."/>
            <person name="Morin E."/>
            <person name="Kohler A."/>
            <person name="Barry K."/>
            <person name="LaButti K."/>
            <person name="Morin E."/>
            <person name="Salamov A."/>
            <person name="Lipzen A."/>
            <person name="Mereny Z."/>
            <person name="Hegedus B."/>
            <person name="Baldrian P."/>
            <person name="Stursova M."/>
            <person name="Weitz H."/>
            <person name="Taylor A."/>
            <person name="Grigoriev I.V."/>
            <person name="Nagy L.G."/>
            <person name="Martin F."/>
            <person name="Kauserud H."/>
        </authorList>
    </citation>
    <scope>NUCLEOTIDE SEQUENCE</scope>
    <source>
        <strain evidence="2">CBHHK173m</strain>
    </source>
</reference>
<sequence length="652" mass="70919">MLALRRRLAPKDAQLAALRSPSSRAPLRAPRRSFLGWRKCAAAELLKAPRRGQVFLRMLIHGTNSNARGSPAPAMARKAVNVHVATTLCLGGTLALLASTLLAPALRSSSPCTRHAALASLALTLQTPTPRLRPQLPASRVLRLPMSSGPEDQHALRCQSQAGWGHAEASASATFGRRVLHHLVPVNAALADLALILAAVSLSCSLAVSLLARPLGSFSCSSSSLPSTLPMYGIRSADPDAALGVLVAAPTPSTWQRQPRRSQHQEPPPRSLRRPGSTELARSIRTLRAWRPHGRSLSSQPPGCSCSPRTPPASAPAPSEQSLGFRWGRPRCGCARGHSRQVMRERSSDTHRLVRLRWCVGVELAVLGSSFYRRGCPLRTWLHTLLARALALLRRRRSAHCVNDVAAAATTMLPHCLFVLTLASPRQPGSPSCSSLFELALARRYQLNRFVRNLRSLERIGASPSPGVLRAFSPPDALGQCERRVGTASAPWLRQSRFSPGDSSPRESREALTFRSPIRAIHVVPAASSSPRMASPLDSAARALAKHLAGFAPCPCRHCAPPSSRVDAFSRRLLAGQTCPARRHETRAAHPPCYTHVDARHGRRDVHVTDQDWNQGTCEEANTSPKRFILPRTPPRYPRAPIWLFPRALALR</sequence>
<protein>
    <submittedName>
        <fullName evidence="2">Uncharacterized protein</fullName>
    </submittedName>
</protein>
<feature type="region of interest" description="Disordered" evidence="1">
    <location>
        <begin position="250"/>
        <end position="278"/>
    </location>
</feature>
<gene>
    <name evidence="2" type="ORF">B0H15DRAFT_947204</name>
</gene>
<accession>A0AAD6U893</accession>
<proteinExistence type="predicted"/>
<name>A0AAD6U893_9AGAR</name>